<keyword evidence="5" id="KW-0732">Signal</keyword>
<organism evidence="7 8">
    <name type="scientific">Cupriavidus basilensis OR16</name>
    <dbReference type="NCBI Taxonomy" id="1127483"/>
    <lineage>
        <taxon>Bacteria</taxon>
        <taxon>Pseudomonadati</taxon>
        <taxon>Pseudomonadota</taxon>
        <taxon>Betaproteobacteria</taxon>
        <taxon>Burkholderiales</taxon>
        <taxon>Burkholderiaceae</taxon>
        <taxon>Cupriavidus</taxon>
    </lineage>
</organism>
<dbReference type="EMBL" id="AHJE01000012">
    <property type="protein sequence ID" value="EHP44159.1"/>
    <property type="molecule type" value="Genomic_DNA"/>
</dbReference>
<keyword evidence="3" id="KW-0998">Cell outer membrane</keyword>
<dbReference type="PROSITE" id="PS51123">
    <property type="entry name" value="OMPA_2"/>
    <property type="match status" value="1"/>
</dbReference>
<sequence length="331" mass="35868">MATAVLVALMTPAWAAQVDYSVKRDAAALQLRLDKLGAPTTPIRARAQCWIDLYHAERSQSLIHTNDTPQKALFNADQIIGALERGEKSAPNARIFSTKIYPSNDSRHGRPQWLADIRAIEKTLAAYDAKRCQTPVSACLDVAYESVMENMEETQGARWNHGRPEIDHALALVAKAKSDLAACSPPAPPVVEKPAPKLIEKTLNADALFDFDRAVLKPKGMESLAQFASDLRQLTIATAVTVTGYTDRFGSVDYNRSLSQRRADAVQQYLVGQGIKVPITATGAGAAEPIVQCAGPQNAKTIACLQPNRRVTLSVMGKAVAFEHANARGEP</sequence>
<dbReference type="SUPFAM" id="SSF103088">
    <property type="entry name" value="OmpA-like"/>
    <property type="match status" value="1"/>
</dbReference>
<evidence type="ECO:0000256" key="2">
    <source>
        <dbReference type="ARBA" id="ARBA00023136"/>
    </source>
</evidence>
<dbReference type="PRINTS" id="PR01021">
    <property type="entry name" value="OMPADOMAIN"/>
</dbReference>
<dbReference type="PANTHER" id="PTHR30329:SF21">
    <property type="entry name" value="LIPOPROTEIN YIAD-RELATED"/>
    <property type="match status" value="1"/>
</dbReference>
<gene>
    <name evidence="7" type="ORF">OR16_04247</name>
</gene>
<evidence type="ECO:0000313" key="7">
    <source>
        <dbReference type="EMBL" id="EHP44159.1"/>
    </source>
</evidence>
<dbReference type="InterPro" id="IPR036737">
    <property type="entry name" value="OmpA-like_sf"/>
</dbReference>
<dbReference type="InterPro" id="IPR006664">
    <property type="entry name" value="OMP_bac"/>
</dbReference>
<comment type="caution">
    <text evidence="7">The sequence shown here is derived from an EMBL/GenBank/DDBJ whole genome shotgun (WGS) entry which is preliminary data.</text>
</comment>
<evidence type="ECO:0000313" key="8">
    <source>
        <dbReference type="Proteomes" id="UP000005808"/>
    </source>
</evidence>
<evidence type="ECO:0000259" key="6">
    <source>
        <dbReference type="PROSITE" id="PS51123"/>
    </source>
</evidence>
<dbReference type="Gene3D" id="3.30.1330.60">
    <property type="entry name" value="OmpA-like domain"/>
    <property type="match status" value="1"/>
</dbReference>
<evidence type="ECO:0000256" key="3">
    <source>
        <dbReference type="ARBA" id="ARBA00023237"/>
    </source>
</evidence>
<dbReference type="CDD" id="cd07185">
    <property type="entry name" value="OmpA_C-like"/>
    <property type="match status" value="1"/>
</dbReference>
<keyword evidence="2 4" id="KW-0472">Membrane</keyword>
<dbReference type="InterPro" id="IPR006665">
    <property type="entry name" value="OmpA-like"/>
</dbReference>
<dbReference type="GO" id="GO:0009279">
    <property type="term" value="C:cell outer membrane"/>
    <property type="evidence" value="ECO:0007669"/>
    <property type="project" value="UniProtKB-SubCell"/>
</dbReference>
<comment type="subcellular location">
    <subcellularLocation>
        <location evidence="1">Cell outer membrane</location>
    </subcellularLocation>
</comment>
<proteinExistence type="predicted"/>
<reference evidence="7 8" key="1">
    <citation type="journal article" date="2012" name="J. Bacteriol.">
        <title>De Novo Genome Project of Cupriavidus basilensis OR16.</title>
        <authorList>
            <person name="Cserhati M."/>
            <person name="Kriszt B."/>
            <person name="Szoboszlay S."/>
            <person name="Toth A."/>
            <person name="Szabo I."/>
            <person name="Tancsics A."/>
            <person name="Nagy I."/>
            <person name="Horvath B."/>
            <person name="Nagy I."/>
            <person name="Kukolya J."/>
        </authorList>
    </citation>
    <scope>NUCLEOTIDE SEQUENCE [LARGE SCALE GENOMIC DNA]</scope>
    <source>
        <strain evidence="7 8">OR16</strain>
    </source>
</reference>
<dbReference type="PATRIC" id="fig|1127483.3.peg.847"/>
<protein>
    <submittedName>
        <fullName evidence="7">OmpA/MotB domain-containing protein</fullName>
    </submittedName>
</protein>
<accession>H1RZU3</accession>
<dbReference type="PANTHER" id="PTHR30329">
    <property type="entry name" value="STATOR ELEMENT OF FLAGELLAR MOTOR COMPLEX"/>
    <property type="match status" value="1"/>
</dbReference>
<evidence type="ECO:0000256" key="5">
    <source>
        <dbReference type="SAM" id="SignalP"/>
    </source>
</evidence>
<dbReference type="Pfam" id="PF00691">
    <property type="entry name" value="OmpA"/>
    <property type="match status" value="1"/>
</dbReference>
<evidence type="ECO:0000256" key="4">
    <source>
        <dbReference type="PROSITE-ProRule" id="PRU00473"/>
    </source>
</evidence>
<feature type="domain" description="OmpA-like" evidence="6">
    <location>
        <begin position="196"/>
        <end position="319"/>
    </location>
</feature>
<feature type="signal peptide" evidence="5">
    <location>
        <begin position="1"/>
        <end position="15"/>
    </location>
</feature>
<feature type="chain" id="PRO_5012045271" evidence="5">
    <location>
        <begin position="16"/>
        <end position="331"/>
    </location>
</feature>
<dbReference type="InterPro" id="IPR050330">
    <property type="entry name" value="Bact_OuterMem_StrucFunc"/>
</dbReference>
<name>H1RZU3_9BURK</name>
<dbReference type="Proteomes" id="UP000005808">
    <property type="component" value="Unassembled WGS sequence"/>
</dbReference>
<dbReference type="AlphaFoldDB" id="H1RZU3"/>
<evidence type="ECO:0000256" key="1">
    <source>
        <dbReference type="ARBA" id="ARBA00004442"/>
    </source>
</evidence>